<reference evidence="2 3" key="1">
    <citation type="submission" date="2019-05" db="EMBL/GenBank/DDBJ databases">
        <title>Another draft genome of Portunus trituberculatus and its Hox gene families provides insights of decapod evolution.</title>
        <authorList>
            <person name="Jeong J.-H."/>
            <person name="Song I."/>
            <person name="Kim S."/>
            <person name="Choi T."/>
            <person name="Kim D."/>
            <person name="Ryu S."/>
            <person name="Kim W."/>
        </authorList>
    </citation>
    <scope>NUCLEOTIDE SEQUENCE [LARGE SCALE GENOMIC DNA]</scope>
    <source>
        <tissue evidence="2">Muscle</tissue>
    </source>
</reference>
<accession>A0A5B7D0M3</accession>
<evidence type="ECO:0000313" key="3">
    <source>
        <dbReference type="Proteomes" id="UP000324222"/>
    </source>
</evidence>
<keyword evidence="3" id="KW-1185">Reference proteome</keyword>
<protein>
    <submittedName>
        <fullName evidence="2">Uncharacterized protein</fullName>
    </submittedName>
</protein>
<organism evidence="2 3">
    <name type="scientific">Portunus trituberculatus</name>
    <name type="common">Swimming crab</name>
    <name type="synonym">Neptunus trituberculatus</name>
    <dbReference type="NCBI Taxonomy" id="210409"/>
    <lineage>
        <taxon>Eukaryota</taxon>
        <taxon>Metazoa</taxon>
        <taxon>Ecdysozoa</taxon>
        <taxon>Arthropoda</taxon>
        <taxon>Crustacea</taxon>
        <taxon>Multicrustacea</taxon>
        <taxon>Malacostraca</taxon>
        <taxon>Eumalacostraca</taxon>
        <taxon>Eucarida</taxon>
        <taxon>Decapoda</taxon>
        <taxon>Pleocyemata</taxon>
        <taxon>Brachyura</taxon>
        <taxon>Eubrachyura</taxon>
        <taxon>Portunoidea</taxon>
        <taxon>Portunidae</taxon>
        <taxon>Portuninae</taxon>
        <taxon>Portunus</taxon>
    </lineage>
</organism>
<comment type="caution">
    <text evidence="2">The sequence shown here is derived from an EMBL/GenBank/DDBJ whole genome shotgun (WGS) entry which is preliminary data.</text>
</comment>
<gene>
    <name evidence="2" type="ORF">E2C01_007312</name>
</gene>
<dbReference type="EMBL" id="VSRR010000360">
    <property type="protein sequence ID" value="MPC14544.1"/>
    <property type="molecule type" value="Genomic_DNA"/>
</dbReference>
<feature type="chain" id="PRO_5022897393" evidence="1">
    <location>
        <begin position="20"/>
        <end position="59"/>
    </location>
</feature>
<proteinExistence type="predicted"/>
<dbReference type="AlphaFoldDB" id="A0A5B7D0M3"/>
<sequence>MAGAVVVVVSAFLSVDSDALHNEHQDVEAPSSNTVSPTFYFSTYTHPSEASGHSLYTIE</sequence>
<feature type="signal peptide" evidence="1">
    <location>
        <begin position="1"/>
        <end position="19"/>
    </location>
</feature>
<evidence type="ECO:0000313" key="2">
    <source>
        <dbReference type="EMBL" id="MPC14544.1"/>
    </source>
</evidence>
<name>A0A5B7D0M3_PORTR</name>
<keyword evidence="1" id="KW-0732">Signal</keyword>
<dbReference type="Proteomes" id="UP000324222">
    <property type="component" value="Unassembled WGS sequence"/>
</dbReference>
<evidence type="ECO:0000256" key="1">
    <source>
        <dbReference type="SAM" id="SignalP"/>
    </source>
</evidence>